<dbReference type="KEGG" id="sof:NCTC11214_04804"/>
<proteinExistence type="predicted"/>
<evidence type="ECO:0000313" key="2">
    <source>
        <dbReference type="Proteomes" id="UP000281391"/>
    </source>
</evidence>
<dbReference type="EMBL" id="LR134117">
    <property type="protein sequence ID" value="VDZ64103.1"/>
    <property type="molecule type" value="Genomic_DNA"/>
</dbReference>
<reference evidence="1 2" key="1">
    <citation type="submission" date="2018-12" db="EMBL/GenBank/DDBJ databases">
        <authorList>
            <consortium name="Pathogen Informatics"/>
        </authorList>
    </citation>
    <scope>NUCLEOTIDE SEQUENCE [LARGE SCALE GENOMIC DNA]</scope>
    <source>
        <strain evidence="1 2">NCTC11214</strain>
    </source>
</reference>
<sequence>MRKGLGAAPKETRDYVPKIFANLPQPGAGMSAQSRQPITGSQSTVTESIHIGTLNATTTADNVKGIADDARQRISRSSLVGAYSSGVST</sequence>
<name>A0A447L0C3_SEROD</name>
<gene>
    <name evidence="1" type="ORF">NCTC11214_04804</name>
</gene>
<dbReference type="AlphaFoldDB" id="A0A447L0C3"/>
<dbReference type="Proteomes" id="UP000281391">
    <property type="component" value="Chromosome"/>
</dbReference>
<evidence type="ECO:0000313" key="1">
    <source>
        <dbReference type="EMBL" id="VDZ64103.1"/>
    </source>
</evidence>
<organism evidence="1 2">
    <name type="scientific">Serratia odorifera</name>
    <dbReference type="NCBI Taxonomy" id="618"/>
    <lineage>
        <taxon>Bacteria</taxon>
        <taxon>Pseudomonadati</taxon>
        <taxon>Pseudomonadota</taxon>
        <taxon>Gammaproteobacteria</taxon>
        <taxon>Enterobacterales</taxon>
        <taxon>Yersiniaceae</taxon>
        <taxon>Serratia</taxon>
    </lineage>
</organism>
<protein>
    <submittedName>
        <fullName evidence="1">Uncharacterized protein</fullName>
    </submittedName>
</protein>
<accession>A0A447L0C3</accession>